<gene>
    <name evidence="2" type="ORF">AFM12_07345</name>
</gene>
<dbReference type="OrthoDB" id="30037at2"/>
<dbReference type="PANTHER" id="PTHR35882:SF2">
    <property type="entry name" value="PELA"/>
    <property type="match status" value="1"/>
</dbReference>
<dbReference type="SUPFAM" id="SSF51445">
    <property type="entry name" value="(Trans)glycosidases"/>
    <property type="match status" value="2"/>
</dbReference>
<dbReference type="PROSITE" id="PS51257">
    <property type="entry name" value="PROKAR_LIPOPROTEIN"/>
    <property type="match status" value="1"/>
</dbReference>
<keyword evidence="3" id="KW-1185">Reference proteome</keyword>
<dbReference type="STRING" id="1605367.AFM12_07345"/>
<dbReference type="InterPro" id="IPR017853">
    <property type="entry name" value="GH"/>
</dbReference>
<evidence type="ECO:0000259" key="1">
    <source>
        <dbReference type="Pfam" id="PF03537"/>
    </source>
</evidence>
<dbReference type="Gene3D" id="3.20.20.70">
    <property type="entry name" value="Aldolase class I"/>
    <property type="match status" value="2"/>
</dbReference>
<dbReference type="PRINTS" id="PR01545">
    <property type="entry name" value="THEMAYE10DUF"/>
</dbReference>
<dbReference type="AlphaFoldDB" id="A0A0P7C1C7"/>
<dbReference type="EMBL" id="LGTQ01000006">
    <property type="protein sequence ID" value="KPM48442.1"/>
    <property type="molecule type" value="Genomic_DNA"/>
</dbReference>
<reference evidence="2 3" key="1">
    <citation type="submission" date="2015-07" db="EMBL/GenBank/DDBJ databases">
        <title>The draft genome sequence of Leadbetterella sp. JN14-9.</title>
        <authorList>
            <person name="Liu Y."/>
            <person name="Du J."/>
            <person name="Shao Z."/>
        </authorList>
    </citation>
    <scope>NUCLEOTIDE SEQUENCE [LARGE SCALE GENOMIC DNA]</scope>
    <source>
        <strain evidence="2 3">JN14-9</strain>
    </source>
</reference>
<dbReference type="Pfam" id="PF03537">
    <property type="entry name" value="Glyco_hydro_114"/>
    <property type="match status" value="1"/>
</dbReference>
<dbReference type="RefSeq" id="WP_082391235.1">
    <property type="nucleotide sequence ID" value="NZ_JXSZ01000006.1"/>
</dbReference>
<comment type="caution">
    <text evidence="2">The sequence shown here is derived from an EMBL/GenBank/DDBJ whole genome shotgun (WGS) entry which is preliminary data.</text>
</comment>
<name>A0A0P7C1C7_9BACT</name>
<dbReference type="PANTHER" id="PTHR35882">
    <property type="entry name" value="PELA"/>
    <property type="match status" value="1"/>
</dbReference>
<accession>A0A0P7C1C7</accession>
<protein>
    <recommendedName>
        <fullName evidence="1">Glycoside-hydrolase family GH114 TIM-barrel domain-containing protein</fullName>
    </recommendedName>
</protein>
<dbReference type="InterPro" id="IPR004352">
    <property type="entry name" value="GH114_TIM-barrel"/>
</dbReference>
<feature type="domain" description="Glycoside-hydrolase family GH114 TIM-barrel" evidence="1">
    <location>
        <begin position="202"/>
        <end position="316"/>
    </location>
</feature>
<dbReference type="PATRIC" id="fig|1605367.3.peg.2842"/>
<dbReference type="InterPro" id="IPR013785">
    <property type="entry name" value="Aldolase_TIM"/>
</dbReference>
<dbReference type="Proteomes" id="UP000050454">
    <property type="component" value="Unassembled WGS sequence"/>
</dbReference>
<organism evidence="2 3">
    <name type="scientific">Jiulongibacter sediminis</name>
    <dbReference type="NCBI Taxonomy" id="1605367"/>
    <lineage>
        <taxon>Bacteria</taxon>
        <taxon>Pseudomonadati</taxon>
        <taxon>Bacteroidota</taxon>
        <taxon>Cytophagia</taxon>
        <taxon>Cytophagales</taxon>
        <taxon>Leadbetterellaceae</taxon>
        <taxon>Jiulongibacter</taxon>
    </lineage>
</organism>
<evidence type="ECO:0000313" key="2">
    <source>
        <dbReference type="EMBL" id="KPM48442.1"/>
    </source>
</evidence>
<sequence length="320" mass="37003">MKKLSYILALIILSACEKKPLPEGIDFKEEMRDFVIGISLWAKSKQPNFAVVPQNGIELLTINGEENQPLHERYVNAIDAQALEDLFFGYRKDNQASPEDEIDYKLTYLDALRAAGKQVLVTDYCWSTGNIEQSNQKNAQHNFVSFPAPERELNAIPEAKPQNENSGDINSLAQAKNFLYLINPGGFESPEKMISDLSKTNYDVLILDLFGQNNVELTKEWIDQLKVKANGGKRFLLCYMSIGEAEDYRYYWQADWSKNPKSWIERENPDWKGNYKVRYWETEWQNIIYGTADSYLQKIMDVGFDGVYLDIIDAFEYFEK</sequence>
<proteinExistence type="predicted"/>
<dbReference type="InterPro" id="IPR016062">
    <property type="entry name" value="TM1410-rel"/>
</dbReference>
<evidence type="ECO:0000313" key="3">
    <source>
        <dbReference type="Proteomes" id="UP000050454"/>
    </source>
</evidence>